<evidence type="ECO:0000256" key="1">
    <source>
        <dbReference type="SAM" id="Phobius"/>
    </source>
</evidence>
<protein>
    <submittedName>
        <fullName evidence="2">Uncharacterized protein</fullName>
    </submittedName>
</protein>
<feature type="transmembrane region" description="Helical" evidence="1">
    <location>
        <begin position="7"/>
        <end position="38"/>
    </location>
</feature>
<evidence type="ECO:0000313" key="3">
    <source>
        <dbReference type="Proteomes" id="UP001319921"/>
    </source>
</evidence>
<dbReference type="AlphaFoldDB" id="A0AAQ4CVP0"/>
<feature type="transmembrane region" description="Helical" evidence="1">
    <location>
        <begin position="54"/>
        <end position="72"/>
    </location>
</feature>
<evidence type="ECO:0000313" key="2">
    <source>
        <dbReference type="EMBL" id="BDB99871.1"/>
    </source>
</evidence>
<reference evidence="2 3" key="1">
    <citation type="journal article" date="2022" name="Microbiol. Resour. Announc.">
        <title>Complete Genome Sequence of the Hyperthermophilic and Acidophilic Archaeon Saccharolobus caldissimus Strain HS-3T.</title>
        <authorList>
            <person name="Sakai H.D."/>
            <person name="Kurosawa N."/>
        </authorList>
    </citation>
    <scope>NUCLEOTIDE SEQUENCE [LARGE SCALE GENOMIC DNA]</scope>
    <source>
        <strain evidence="2 3">JCM32116</strain>
    </source>
</reference>
<organism evidence="2 3">
    <name type="scientific">Saccharolobus caldissimus</name>
    <dbReference type="NCBI Taxonomy" id="1702097"/>
    <lineage>
        <taxon>Archaea</taxon>
        <taxon>Thermoproteota</taxon>
        <taxon>Thermoprotei</taxon>
        <taxon>Sulfolobales</taxon>
        <taxon>Sulfolobaceae</taxon>
        <taxon>Saccharolobus</taxon>
    </lineage>
</organism>
<keyword evidence="1" id="KW-0472">Membrane</keyword>
<keyword evidence="1" id="KW-1133">Transmembrane helix</keyword>
<name>A0AAQ4CVP0_9CREN</name>
<proteinExistence type="predicted"/>
<dbReference type="Proteomes" id="UP001319921">
    <property type="component" value="Chromosome"/>
</dbReference>
<feature type="transmembrane region" description="Helical" evidence="1">
    <location>
        <begin position="79"/>
        <end position="97"/>
    </location>
</feature>
<keyword evidence="1" id="KW-0812">Transmembrane</keyword>
<dbReference type="KEGG" id="scas:SACC_28880"/>
<dbReference type="EMBL" id="AP025226">
    <property type="protein sequence ID" value="BDB99871.1"/>
    <property type="molecule type" value="Genomic_DNA"/>
</dbReference>
<gene>
    <name evidence="2" type="ORF">SACC_28880</name>
</gene>
<keyword evidence="3" id="KW-1185">Reference proteome</keyword>
<sequence>MSWKINVGILLIFSIASLLLSFFNVIFSFITLIVFYIIDLLKPPYYSNEEMEKPIVFISPLLIILSTVYIIYRLLSINIIFLIILSALFISDLALSFKRAKK</sequence>
<accession>A0AAQ4CVP0</accession>